<name>A0A6H0XTP0_9PEZI</name>
<dbReference type="GO" id="GO:0003676">
    <property type="term" value="F:nucleic acid binding"/>
    <property type="evidence" value="ECO:0007669"/>
    <property type="project" value="InterPro"/>
</dbReference>
<reference evidence="2 3" key="1">
    <citation type="journal article" date="2016" name="Sci. Rep.">
        <title>Peltaster fructicola genome reveals evolution from an invasive phytopathogen to an ectophytic parasite.</title>
        <authorList>
            <person name="Xu C."/>
            <person name="Chen H."/>
            <person name="Gleason M.L."/>
            <person name="Xu J.R."/>
            <person name="Liu H."/>
            <person name="Zhang R."/>
            <person name="Sun G."/>
        </authorList>
    </citation>
    <scope>NUCLEOTIDE SEQUENCE [LARGE SCALE GENOMIC DNA]</scope>
    <source>
        <strain evidence="2 3">LNHT1506</strain>
    </source>
</reference>
<proteinExistence type="predicted"/>
<dbReference type="AlphaFoldDB" id="A0A6H0XTP0"/>
<dbReference type="Proteomes" id="UP000503462">
    <property type="component" value="Chromosome 2"/>
</dbReference>
<gene>
    <name evidence="2" type="ORF">AMS68_003654</name>
</gene>
<protein>
    <recommendedName>
        <fullName evidence="1">DNA/RNA-binding protein Alba-like domain-containing protein</fullName>
    </recommendedName>
</protein>
<dbReference type="InterPro" id="IPR002775">
    <property type="entry name" value="DNA/RNA-bd_Alba-like"/>
</dbReference>
<dbReference type="OrthoDB" id="424402at2759"/>
<evidence type="ECO:0000313" key="2">
    <source>
        <dbReference type="EMBL" id="QIW98136.1"/>
    </source>
</evidence>
<accession>A0A6H0XTP0</accession>
<feature type="domain" description="DNA/RNA-binding protein Alba-like" evidence="1">
    <location>
        <begin position="16"/>
        <end position="84"/>
    </location>
</feature>
<sequence length="139" mass="15331">MANSPTLSSAYDVFKINVRSSTQITNKATAIIAKLAAVSDGKIQVVVLEAQAQAANKMISIVEIAKRELKQQGTSVFQYTTLESEMSMIKRRALPADELEPDNAFDAGDPMKKRAVPLVTIYLCRQAVKELRHHAEQID</sequence>
<evidence type="ECO:0000313" key="3">
    <source>
        <dbReference type="Proteomes" id="UP000503462"/>
    </source>
</evidence>
<organism evidence="2 3">
    <name type="scientific">Peltaster fructicola</name>
    <dbReference type="NCBI Taxonomy" id="286661"/>
    <lineage>
        <taxon>Eukaryota</taxon>
        <taxon>Fungi</taxon>
        <taxon>Dikarya</taxon>
        <taxon>Ascomycota</taxon>
        <taxon>Pezizomycotina</taxon>
        <taxon>Dothideomycetes</taxon>
        <taxon>Dothideomycetes incertae sedis</taxon>
        <taxon>Peltaster</taxon>
    </lineage>
</organism>
<evidence type="ECO:0000259" key="1">
    <source>
        <dbReference type="Pfam" id="PF01918"/>
    </source>
</evidence>
<keyword evidence="3" id="KW-1185">Reference proteome</keyword>
<dbReference type="EMBL" id="CP051140">
    <property type="protein sequence ID" value="QIW98136.1"/>
    <property type="molecule type" value="Genomic_DNA"/>
</dbReference>
<dbReference type="Pfam" id="PF01918">
    <property type="entry name" value="Alba"/>
    <property type="match status" value="1"/>
</dbReference>